<sequence>MEASGKDFAGNDIKLSNGVQSRIKRLKDYARVGQKLSLQRTIIYSLSVFLAGFYYDP</sequence>
<evidence type="ECO:0000313" key="1">
    <source>
        <dbReference type="EMBL" id="KKN37396.1"/>
    </source>
</evidence>
<proteinExistence type="predicted"/>
<organism evidence="1">
    <name type="scientific">marine sediment metagenome</name>
    <dbReference type="NCBI Taxonomy" id="412755"/>
    <lineage>
        <taxon>unclassified sequences</taxon>
        <taxon>metagenomes</taxon>
        <taxon>ecological metagenomes</taxon>
    </lineage>
</organism>
<feature type="non-terminal residue" evidence="1">
    <location>
        <position position="57"/>
    </location>
</feature>
<dbReference type="AlphaFoldDB" id="A0A0F9SKF2"/>
<comment type="caution">
    <text evidence="1">The sequence shown here is derived from an EMBL/GenBank/DDBJ whole genome shotgun (WGS) entry which is preliminary data.</text>
</comment>
<accession>A0A0F9SKF2</accession>
<gene>
    <name evidence="1" type="ORF">LCGC14_0763810</name>
</gene>
<dbReference type="EMBL" id="LAZR01001896">
    <property type="protein sequence ID" value="KKN37396.1"/>
    <property type="molecule type" value="Genomic_DNA"/>
</dbReference>
<protein>
    <submittedName>
        <fullName evidence="1">Uncharacterized protein</fullName>
    </submittedName>
</protein>
<name>A0A0F9SKF2_9ZZZZ</name>
<reference evidence="1" key="1">
    <citation type="journal article" date="2015" name="Nature">
        <title>Complex archaea that bridge the gap between prokaryotes and eukaryotes.</title>
        <authorList>
            <person name="Spang A."/>
            <person name="Saw J.H."/>
            <person name="Jorgensen S.L."/>
            <person name="Zaremba-Niedzwiedzka K."/>
            <person name="Martijn J."/>
            <person name="Lind A.E."/>
            <person name="van Eijk R."/>
            <person name="Schleper C."/>
            <person name="Guy L."/>
            <person name="Ettema T.J."/>
        </authorList>
    </citation>
    <scope>NUCLEOTIDE SEQUENCE</scope>
</reference>